<dbReference type="GO" id="GO:0033818">
    <property type="term" value="F:beta-ketoacyl-acyl-carrier-protein synthase III activity"/>
    <property type="evidence" value="ECO:0007669"/>
    <property type="project" value="UniProtKB-UniRule"/>
</dbReference>
<dbReference type="InterPro" id="IPR013747">
    <property type="entry name" value="ACP_syn_III_C"/>
</dbReference>
<comment type="function">
    <text evidence="14">Catalyzes the condensation reaction of fatty acid synthesis by the addition to an acyl acceptor of two carbons from malonyl-ACP. Catalyzes the first condensation reaction which initiates fatty acid synthesis and may therefore play a role in governing the total rate of fatty acid production. Possesses both acetoacetyl-ACP synthase and acetyl transacylase activities. Its substrate specificity determines the biosynthesis of branched-chain and/or straight-chain of fatty acids.</text>
</comment>
<dbReference type="CDD" id="cd00830">
    <property type="entry name" value="KAS_III"/>
    <property type="match status" value="1"/>
</dbReference>
<evidence type="ECO:0000256" key="11">
    <source>
        <dbReference type="ARBA" id="ARBA00052407"/>
    </source>
</evidence>
<keyword evidence="5 14" id="KW-0808">Transferase</keyword>
<feature type="domain" description="Beta-ketoacyl-[acyl-carrier-protein] synthase III C-terminal" evidence="15">
    <location>
        <begin position="236"/>
        <end position="325"/>
    </location>
</feature>
<keyword evidence="4 14" id="KW-0444">Lipid biosynthesis</keyword>
<comment type="caution">
    <text evidence="17">The sequence shown here is derived from an EMBL/GenBank/DDBJ whole genome shotgun (WGS) entry which is preliminary data.</text>
</comment>
<dbReference type="GO" id="GO:0004315">
    <property type="term" value="F:3-oxoacyl-[acyl-carrier-protein] synthase activity"/>
    <property type="evidence" value="ECO:0007669"/>
    <property type="project" value="InterPro"/>
</dbReference>
<feature type="active site" evidence="14">
    <location>
        <position position="252"/>
    </location>
</feature>
<evidence type="ECO:0000256" key="10">
    <source>
        <dbReference type="ARBA" id="ARBA00051096"/>
    </source>
</evidence>
<comment type="catalytic activity">
    <reaction evidence="11">
        <text>(2S)-2-methylbutanoyl-CoA + malonyl-[ACP] + H(+) = (4S)-4-methyl-3-oxohexanoyl-[ACP] + CO2 + CoA</text>
        <dbReference type="Rhea" id="RHEA:42276"/>
        <dbReference type="Rhea" id="RHEA-COMP:9623"/>
        <dbReference type="Rhea" id="RHEA-COMP:17148"/>
        <dbReference type="ChEBI" id="CHEBI:15378"/>
        <dbReference type="ChEBI" id="CHEBI:16526"/>
        <dbReference type="ChEBI" id="CHEBI:57287"/>
        <dbReference type="ChEBI" id="CHEBI:78449"/>
        <dbReference type="ChEBI" id="CHEBI:88166"/>
        <dbReference type="ChEBI" id="CHEBI:167462"/>
        <dbReference type="EC" id="2.3.1.300"/>
    </reaction>
    <physiologicalReaction direction="left-to-right" evidence="11">
        <dbReference type="Rhea" id="RHEA:42277"/>
    </physiologicalReaction>
</comment>
<keyword evidence="9 14" id="KW-0012">Acyltransferase</keyword>
<comment type="catalytic activity">
    <reaction evidence="10">
        <text>malonyl-[ACP] + acetyl-CoA + H(+) = 3-oxobutanoyl-[ACP] + CO2 + CoA</text>
        <dbReference type="Rhea" id="RHEA:12080"/>
        <dbReference type="Rhea" id="RHEA-COMP:9623"/>
        <dbReference type="Rhea" id="RHEA-COMP:9625"/>
        <dbReference type="ChEBI" id="CHEBI:15378"/>
        <dbReference type="ChEBI" id="CHEBI:16526"/>
        <dbReference type="ChEBI" id="CHEBI:57287"/>
        <dbReference type="ChEBI" id="CHEBI:57288"/>
        <dbReference type="ChEBI" id="CHEBI:78449"/>
        <dbReference type="ChEBI" id="CHEBI:78450"/>
        <dbReference type="EC" id="2.3.1.180"/>
    </reaction>
    <physiologicalReaction direction="left-to-right" evidence="10">
        <dbReference type="Rhea" id="RHEA:12081"/>
    </physiologicalReaction>
</comment>
<organism evidence="17 18">
    <name type="scientific">Herpetosiphon geysericola</name>
    <dbReference type="NCBI Taxonomy" id="70996"/>
    <lineage>
        <taxon>Bacteria</taxon>
        <taxon>Bacillati</taxon>
        <taxon>Chloroflexota</taxon>
        <taxon>Chloroflexia</taxon>
        <taxon>Herpetosiphonales</taxon>
        <taxon>Herpetosiphonaceae</taxon>
        <taxon>Herpetosiphon</taxon>
    </lineage>
</organism>
<name>A0A0P6XUC0_9CHLR</name>
<evidence type="ECO:0000256" key="12">
    <source>
        <dbReference type="ARBA" id="ARBA00052467"/>
    </source>
</evidence>
<comment type="similarity">
    <text evidence="2 14">Belongs to the thiolase-like superfamily. FabH family.</text>
</comment>
<dbReference type="InterPro" id="IPR016039">
    <property type="entry name" value="Thiolase-like"/>
</dbReference>
<dbReference type="NCBIfam" id="NF006829">
    <property type="entry name" value="PRK09352.1"/>
    <property type="match status" value="1"/>
</dbReference>
<evidence type="ECO:0000259" key="15">
    <source>
        <dbReference type="Pfam" id="PF08541"/>
    </source>
</evidence>
<comment type="catalytic activity">
    <reaction evidence="13">
        <text>3-methylbutanoyl-CoA + malonyl-[ACP] + H(+) = 5-methyl-3-oxohexanoyl-[ACP] + CO2 + CoA</text>
        <dbReference type="Rhea" id="RHEA:42272"/>
        <dbReference type="Rhea" id="RHEA-COMP:9623"/>
        <dbReference type="Rhea" id="RHEA-COMP:9941"/>
        <dbReference type="ChEBI" id="CHEBI:15378"/>
        <dbReference type="ChEBI" id="CHEBI:16526"/>
        <dbReference type="ChEBI" id="CHEBI:57287"/>
        <dbReference type="ChEBI" id="CHEBI:57345"/>
        <dbReference type="ChEBI" id="CHEBI:78449"/>
        <dbReference type="ChEBI" id="CHEBI:78822"/>
        <dbReference type="EC" id="2.3.1.300"/>
    </reaction>
    <physiologicalReaction direction="left-to-right" evidence="13">
        <dbReference type="Rhea" id="RHEA:42273"/>
    </physiologicalReaction>
</comment>
<reference evidence="17 18" key="1">
    <citation type="submission" date="2015-07" db="EMBL/GenBank/DDBJ databases">
        <title>Whole genome sequence of Herpetosiphon geysericola DSM 7119.</title>
        <authorList>
            <person name="Hemp J."/>
            <person name="Ward L.M."/>
            <person name="Pace L.A."/>
            <person name="Fischer W.W."/>
        </authorList>
    </citation>
    <scope>NUCLEOTIDE SEQUENCE [LARGE SCALE GENOMIC DNA]</scope>
    <source>
        <strain evidence="17 18">DSM 7119</strain>
    </source>
</reference>
<feature type="active site" evidence="14">
    <location>
        <position position="282"/>
    </location>
</feature>
<evidence type="ECO:0000256" key="3">
    <source>
        <dbReference type="ARBA" id="ARBA00022490"/>
    </source>
</evidence>
<keyword evidence="3 14" id="KW-0963">Cytoplasm</keyword>
<keyword evidence="8 14" id="KW-0275">Fatty acid biosynthesis</keyword>
<dbReference type="Gene3D" id="3.40.47.10">
    <property type="match status" value="1"/>
</dbReference>
<keyword evidence="18" id="KW-1185">Reference proteome</keyword>
<dbReference type="EMBL" id="LGKP01000040">
    <property type="protein sequence ID" value="KPL80152.1"/>
    <property type="molecule type" value="Genomic_DNA"/>
</dbReference>
<evidence type="ECO:0000256" key="6">
    <source>
        <dbReference type="ARBA" id="ARBA00022832"/>
    </source>
</evidence>
<protein>
    <recommendedName>
        <fullName evidence="14">Beta-ketoacyl-[acyl-carrier-protein] synthase III</fullName>
        <shortName evidence="14">Beta-ketoacyl-ACP synthase III</shortName>
        <shortName evidence="14">KAS III</shortName>
        <ecNumber evidence="14">2.3.1.180</ecNumber>
    </recommendedName>
    <alternativeName>
        <fullName evidence="14">3-oxoacyl-[acyl-carrier-protein] synthase 3</fullName>
    </alternativeName>
    <alternativeName>
        <fullName evidence="14">3-oxoacyl-[acyl-carrier-protein] synthase III</fullName>
    </alternativeName>
</protein>
<evidence type="ECO:0000256" key="7">
    <source>
        <dbReference type="ARBA" id="ARBA00023098"/>
    </source>
</evidence>
<dbReference type="Proteomes" id="UP000050277">
    <property type="component" value="Unassembled WGS sequence"/>
</dbReference>
<feature type="active site" evidence="14">
    <location>
        <position position="112"/>
    </location>
</feature>
<dbReference type="FunFam" id="3.40.47.10:FF:000004">
    <property type="entry name" value="3-oxoacyl-[acyl-carrier-protein] synthase 3"/>
    <property type="match status" value="1"/>
</dbReference>
<dbReference type="RefSeq" id="WP_054537025.1">
    <property type="nucleotide sequence ID" value="NZ_LGKP01000040.1"/>
</dbReference>
<dbReference type="Pfam" id="PF08541">
    <property type="entry name" value="ACP_syn_III_C"/>
    <property type="match status" value="1"/>
</dbReference>
<evidence type="ECO:0000256" key="8">
    <source>
        <dbReference type="ARBA" id="ARBA00023160"/>
    </source>
</evidence>
<comment type="domain">
    <text evidence="14">The last Arg residue of the ACP-binding site is essential for the weak association between ACP/AcpP and FabH.</text>
</comment>
<dbReference type="Pfam" id="PF08545">
    <property type="entry name" value="ACP_syn_III"/>
    <property type="match status" value="1"/>
</dbReference>
<dbReference type="OrthoDB" id="9815506at2"/>
<dbReference type="GO" id="GO:0044550">
    <property type="term" value="P:secondary metabolite biosynthetic process"/>
    <property type="evidence" value="ECO:0007669"/>
    <property type="project" value="TreeGrafter"/>
</dbReference>
<proteinExistence type="inferred from homology"/>
<dbReference type="GO" id="GO:0006633">
    <property type="term" value="P:fatty acid biosynthetic process"/>
    <property type="evidence" value="ECO:0007669"/>
    <property type="project" value="UniProtKB-UniRule"/>
</dbReference>
<dbReference type="PATRIC" id="fig|70996.4.peg.4934"/>
<keyword evidence="7 14" id="KW-0443">Lipid metabolism</keyword>
<keyword evidence="6 14" id="KW-0276">Fatty acid metabolism</keyword>
<dbReference type="UniPathway" id="UPA00094"/>
<keyword evidence="14" id="KW-0511">Multifunctional enzyme</keyword>
<dbReference type="SUPFAM" id="SSF53901">
    <property type="entry name" value="Thiolase-like"/>
    <property type="match status" value="1"/>
</dbReference>
<dbReference type="InterPro" id="IPR004655">
    <property type="entry name" value="FabH"/>
</dbReference>
<evidence type="ECO:0000256" key="2">
    <source>
        <dbReference type="ARBA" id="ARBA00008642"/>
    </source>
</evidence>
<dbReference type="GO" id="GO:0005737">
    <property type="term" value="C:cytoplasm"/>
    <property type="evidence" value="ECO:0007669"/>
    <property type="project" value="UniProtKB-SubCell"/>
</dbReference>
<dbReference type="EC" id="2.3.1.180" evidence="14"/>
<dbReference type="STRING" id="70996.SE18_24080"/>
<evidence type="ECO:0000259" key="16">
    <source>
        <dbReference type="Pfam" id="PF08545"/>
    </source>
</evidence>
<evidence type="ECO:0000256" key="5">
    <source>
        <dbReference type="ARBA" id="ARBA00022679"/>
    </source>
</evidence>
<feature type="region of interest" description="ACP-binding" evidence="14">
    <location>
        <begin position="253"/>
        <end position="257"/>
    </location>
</feature>
<dbReference type="NCBIfam" id="TIGR00747">
    <property type="entry name" value="fabH"/>
    <property type="match status" value="1"/>
</dbReference>
<comment type="pathway">
    <text evidence="1 14">Lipid metabolism; fatty acid biosynthesis.</text>
</comment>
<comment type="catalytic activity">
    <reaction evidence="12">
        <text>2-methylpropanoyl-CoA + malonyl-[ACP] + H(+) = 4-methyl-3-oxopentanoyl-[ACP] + CO2 + CoA</text>
        <dbReference type="Rhea" id="RHEA:42268"/>
        <dbReference type="Rhea" id="RHEA-COMP:9623"/>
        <dbReference type="Rhea" id="RHEA-COMP:9940"/>
        <dbReference type="ChEBI" id="CHEBI:15378"/>
        <dbReference type="ChEBI" id="CHEBI:16526"/>
        <dbReference type="ChEBI" id="CHEBI:57287"/>
        <dbReference type="ChEBI" id="CHEBI:57338"/>
        <dbReference type="ChEBI" id="CHEBI:78449"/>
        <dbReference type="ChEBI" id="CHEBI:78820"/>
        <dbReference type="EC" id="2.3.1.300"/>
    </reaction>
    <physiologicalReaction direction="left-to-right" evidence="12">
        <dbReference type="Rhea" id="RHEA:42269"/>
    </physiologicalReaction>
</comment>
<gene>
    <name evidence="14" type="primary">fabH</name>
    <name evidence="17" type="ORF">SE18_24080</name>
</gene>
<dbReference type="AlphaFoldDB" id="A0A0P6XUC0"/>
<accession>A0A0P6XUC0</accession>
<dbReference type="PANTHER" id="PTHR34069:SF2">
    <property type="entry name" value="BETA-KETOACYL-[ACYL-CARRIER-PROTEIN] SYNTHASE III"/>
    <property type="match status" value="1"/>
</dbReference>
<sequence length="328" mass="35012">MNAAITGWGRYAPERVLTNEELEQIVDTNAEWIQSRTGIQRRHIVAEGQATSDMASRAARIALAKAGVQPEELDLIVVATTSPDLLLPSTAALVQTKLGAINAGVMDMNAACCGFLYALSAVTAMIRGGGVRKVLLCGAETISPFLNWQDRNTCVIFGDAAGAVILEATEQERGLQAYKLGAIPDTAELLWIKAGATLYPATHERLDQSEQYIQMNGAEVFKYAVRAMVESSVHVLQQVGKTPADVQLVVPHQANLRIIEAVAKRLNVPMEQVFVNIQEYGNTSAATLPVAIAEAADAGRMQPGDTILLTAFGGGLTWASGVLVWGGK</sequence>
<comment type="subunit">
    <text evidence="14">Homodimer.</text>
</comment>
<dbReference type="HAMAP" id="MF_01815">
    <property type="entry name" value="FabH"/>
    <property type="match status" value="1"/>
</dbReference>
<dbReference type="PANTHER" id="PTHR34069">
    <property type="entry name" value="3-OXOACYL-[ACYL-CARRIER-PROTEIN] SYNTHASE 3"/>
    <property type="match status" value="1"/>
</dbReference>
<dbReference type="InterPro" id="IPR013751">
    <property type="entry name" value="ACP_syn_III_N"/>
</dbReference>
<feature type="domain" description="Beta-ketoacyl-[acyl-carrier-protein] synthase III N-terminal" evidence="16">
    <location>
        <begin position="106"/>
        <end position="181"/>
    </location>
</feature>
<evidence type="ECO:0000256" key="13">
    <source>
        <dbReference type="ARBA" id="ARBA00052985"/>
    </source>
</evidence>
<evidence type="ECO:0000256" key="4">
    <source>
        <dbReference type="ARBA" id="ARBA00022516"/>
    </source>
</evidence>
<evidence type="ECO:0000313" key="17">
    <source>
        <dbReference type="EMBL" id="KPL80152.1"/>
    </source>
</evidence>
<evidence type="ECO:0000256" key="9">
    <source>
        <dbReference type="ARBA" id="ARBA00023315"/>
    </source>
</evidence>
<evidence type="ECO:0000313" key="18">
    <source>
        <dbReference type="Proteomes" id="UP000050277"/>
    </source>
</evidence>
<evidence type="ECO:0000256" key="14">
    <source>
        <dbReference type="HAMAP-Rule" id="MF_01815"/>
    </source>
</evidence>
<evidence type="ECO:0000256" key="1">
    <source>
        <dbReference type="ARBA" id="ARBA00005194"/>
    </source>
</evidence>
<comment type="subcellular location">
    <subcellularLocation>
        <location evidence="14">Cytoplasm</location>
    </subcellularLocation>
</comment>